<comment type="similarity">
    <text evidence="7">Belongs to the acyl carrier protein (ACP) family.</text>
</comment>
<dbReference type="InterPro" id="IPR009081">
    <property type="entry name" value="PP-bd_ACP"/>
</dbReference>
<dbReference type="InterPro" id="IPR003231">
    <property type="entry name" value="ACP"/>
</dbReference>
<keyword evidence="10" id="KW-1185">Reference proteome</keyword>
<gene>
    <name evidence="7" type="primary">acpP</name>
    <name evidence="9" type="ORF">SAMN02746009_03136</name>
</gene>
<keyword evidence="2 7" id="KW-0444">Lipid biosynthesis</keyword>
<dbReference type="AlphaFoldDB" id="A0A1M7CDU5"/>
<keyword evidence="7" id="KW-0963">Cytoplasm</keyword>
<dbReference type="HAMAP" id="MF_01217">
    <property type="entry name" value="Acyl_carrier"/>
    <property type="match status" value="1"/>
</dbReference>
<evidence type="ECO:0000313" key="9">
    <source>
        <dbReference type="EMBL" id="SHL65435.1"/>
    </source>
</evidence>
<dbReference type="PANTHER" id="PTHR20863:SF76">
    <property type="entry name" value="CARRIER DOMAIN-CONTAINING PROTEIN"/>
    <property type="match status" value="1"/>
</dbReference>
<dbReference type="InterPro" id="IPR006162">
    <property type="entry name" value="Ppantetheine_attach_site"/>
</dbReference>
<evidence type="ECO:0000313" key="10">
    <source>
        <dbReference type="Proteomes" id="UP000183947"/>
    </source>
</evidence>
<keyword evidence="3 7" id="KW-0597">Phosphoprotein</keyword>
<dbReference type="GO" id="GO:0000036">
    <property type="term" value="F:acyl carrier activity"/>
    <property type="evidence" value="ECO:0007669"/>
    <property type="project" value="UniProtKB-UniRule"/>
</dbReference>
<evidence type="ECO:0000256" key="2">
    <source>
        <dbReference type="ARBA" id="ARBA00022516"/>
    </source>
</evidence>
<dbReference type="EMBL" id="FRAS01000018">
    <property type="protein sequence ID" value="SHL65435.1"/>
    <property type="molecule type" value="Genomic_DNA"/>
</dbReference>
<dbReference type="Proteomes" id="UP000183947">
    <property type="component" value="Unassembled WGS sequence"/>
</dbReference>
<name>A0A1M7CDU5_9BACT</name>
<dbReference type="Pfam" id="PF00550">
    <property type="entry name" value="PP-binding"/>
    <property type="match status" value="1"/>
</dbReference>
<protein>
    <recommendedName>
        <fullName evidence="7">Acyl carrier protein</fullName>
        <shortName evidence="7">ACP</shortName>
    </recommendedName>
</protein>
<comment type="subcellular location">
    <subcellularLocation>
        <location evidence="7">Cytoplasm</location>
    </subcellularLocation>
</comment>
<keyword evidence="4 7" id="KW-0276">Fatty acid metabolism</keyword>
<evidence type="ECO:0000256" key="3">
    <source>
        <dbReference type="ARBA" id="ARBA00022553"/>
    </source>
</evidence>
<evidence type="ECO:0000256" key="1">
    <source>
        <dbReference type="ARBA" id="ARBA00022450"/>
    </source>
</evidence>
<keyword evidence="6 7" id="KW-0275">Fatty acid biosynthesis</keyword>
<comment type="pathway">
    <text evidence="7">Lipid metabolism; fatty acid biosynthesis.</text>
</comment>
<evidence type="ECO:0000256" key="7">
    <source>
        <dbReference type="HAMAP-Rule" id="MF_01217"/>
    </source>
</evidence>
<dbReference type="SUPFAM" id="SSF47336">
    <property type="entry name" value="ACP-like"/>
    <property type="match status" value="1"/>
</dbReference>
<keyword evidence="5 7" id="KW-0443">Lipid metabolism</keyword>
<dbReference type="InterPro" id="IPR036736">
    <property type="entry name" value="ACP-like_sf"/>
</dbReference>
<dbReference type="PROSITE" id="PS50075">
    <property type="entry name" value="CARRIER"/>
    <property type="match status" value="1"/>
</dbReference>
<proteinExistence type="inferred from homology"/>
<evidence type="ECO:0000256" key="6">
    <source>
        <dbReference type="ARBA" id="ARBA00023160"/>
    </source>
</evidence>
<dbReference type="OrthoDB" id="9804551at2"/>
<dbReference type="PROSITE" id="PS00012">
    <property type="entry name" value="PHOSPHOPANTETHEINE"/>
    <property type="match status" value="1"/>
</dbReference>
<evidence type="ECO:0000256" key="5">
    <source>
        <dbReference type="ARBA" id="ARBA00023098"/>
    </source>
</evidence>
<dbReference type="GO" id="GO:0005737">
    <property type="term" value="C:cytoplasm"/>
    <property type="evidence" value="ECO:0007669"/>
    <property type="project" value="UniProtKB-SubCell"/>
</dbReference>
<evidence type="ECO:0000259" key="8">
    <source>
        <dbReference type="PROSITE" id="PS50075"/>
    </source>
</evidence>
<evidence type="ECO:0000256" key="4">
    <source>
        <dbReference type="ARBA" id="ARBA00022832"/>
    </source>
</evidence>
<feature type="domain" description="Carrier" evidence="8">
    <location>
        <begin position="1"/>
        <end position="78"/>
    </location>
</feature>
<dbReference type="STRING" id="1121959.SAMN02746009_03136"/>
<sequence>MEQLIQFQVERMLRRKRRNTALQLQPTSRLVHDIGLDSIDLIELTMNLEHRFHIEIPDAELEQLRTVQDVLDCVDTHLSASHPY</sequence>
<accession>A0A1M7CDU5</accession>
<dbReference type="GO" id="GO:0000035">
    <property type="term" value="F:acyl binding"/>
    <property type="evidence" value="ECO:0007669"/>
    <property type="project" value="TreeGrafter"/>
</dbReference>
<comment type="PTM">
    <text evidence="7">4'-phosphopantetheine is transferred from CoA to a specific serine of apo-ACP by AcpS. This modification is essential for activity because fatty acids are bound in thioester linkage to the sulfhydryl of the prosthetic group.</text>
</comment>
<dbReference type="UniPathway" id="UPA00094"/>
<dbReference type="Gene3D" id="1.10.1200.10">
    <property type="entry name" value="ACP-like"/>
    <property type="match status" value="1"/>
</dbReference>
<dbReference type="RefSeq" id="WP_073287103.1">
    <property type="nucleotide sequence ID" value="NZ_FRAS01000018.1"/>
</dbReference>
<reference evidence="10" key="1">
    <citation type="submission" date="2016-11" db="EMBL/GenBank/DDBJ databases">
        <authorList>
            <person name="Varghese N."/>
            <person name="Submissions S."/>
        </authorList>
    </citation>
    <scope>NUCLEOTIDE SEQUENCE [LARGE SCALE GENOMIC DNA]</scope>
    <source>
        <strain evidence="10">DSM 18569</strain>
    </source>
</reference>
<comment type="function">
    <text evidence="7">Carrier of the growing fatty acid chain in fatty acid biosynthesis.</text>
</comment>
<dbReference type="PANTHER" id="PTHR20863">
    <property type="entry name" value="ACYL CARRIER PROTEIN"/>
    <property type="match status" value="1"/>
</dbReference>
<feature type="modified residue" description="O-(pantetheine 4'-phosphoryl)serine" evidence="7">
    <location>
        <position position="38"/>
    </location>
</feature>
<keyword evidence="1 7" id="KW-0596">Phosphopantetheine</keyword>
<organism evidence="9 10">
    <name type="scientific">Hymenobacter psychrotolerans DSM 18569</name>
    <dbReference type="NCBI Taxonomy" id="1121959"/>
    <lineage>
        <taxon>Bacteria</taxon>
        <taxon>Pseudomonadati</taxon>
        <taxon>Bacteroidota</taxon>
        <taxon>Cytophagia</taxon>
        <taxon>Cytophagales</taxon>
        <taxon>Hymenobacteraceae</taxon>
        <taxon>Hymenobacter</taxon>
    </lineage>
</organism>